<gene>
    <name evidence="2" type="ORF">PCON_02956</name>
</gene>
<dbReference type="OrthoDB" id="79452at2759"/>
<evidence type="ECO:0000313" key="3">
    <source>
        <dbReference type="Proteomes" id="UP000018144"/>
    </source>
</evidence>
<reference evidence="2 3" key="1">
    <citation type="journal article" date="2013" name="PLoS Genet.">
        <title>The genome and development-dependent transcriptomes of Pyronema confluens: a window into fungal evolution.</title>
        <authorList>
            <person name="Traeger S."/>
            <person name="Altegoer F."/>
            <person name="Freitag M."/>
            <person name="Gabaldon T."/>
            <person name="Kempken F."/>
            <person name="Kumar A."/>
            <person name="Marcet-Houben M."/>
            <person name="Poggeler S."/>
            <person name="Stajich J.E."/>
            <person name="Nowrousian M."/>
        </authorList>
    </citation>
    <scope>NUCLEOTIDE SEQUENCE [LARGE SCALE GENOMIC DNA]</scope>
    <source>
        <strain evidence="3">CBS 100304</strain>
        <tissue evidence="2">Vegetative mycelium</tissue>
    </source>
</reference>
<dbReference type="AlphaFoldDB" id="U4LX13"/>
<evidence type="ECO:0000256" key="1">
    <source>
        <dbReference type="SAM" id="MobiDB-lite"/>
    </source>
</evidence>
<dbReference type="EMBL" id="HF936379">
    <property type="protein sequence ID" value="CCX34183.1"/>
    <property type="molecule type" value="Genomic_DNA"/>
</dbReference>
<sequence>MGCHETLMSRRKKSSRPKPSFENAGHNAYTPVVEQKKSLTPTVDLPRDPRDRYRRWRNSHLRNCRLWAYQLMMRIDNLRTSRARKRHSFQGLDQLTANGNPFGDFTGNIPLVLDDSSHVRSFPCSEIKPNDGKITSAYEAERDRNPHIATQDRCYELQAALDKSDIPRISHESTERVERLLNSAGRPISDIGSSKGFKLDEAPENASVSVGGISPPETAAPSPPRDSIVSIPPRRLL</sequence>
<keyword evidence="3" id="KW-1185">Reference proteome</keyword>
<dbReference type="Proteomes" id="UP000018144">
    <property type="component" value="Unassembled WGS sequence"/>
</dbReference>
<name>U4LX13_PYROM</name>
<feature type="region of interest" description="Disordered" evidence="1">
    <location>
        <begin position="1"/>
        <end position="49"/>
    </location>
</feature>
<protein>
    <submittedName>
        <fullName evidence="2">Uncharacterized protein</fullName>
    </submittedName>
</protein>
<evidence type="ECO:0000313" key="2">
    <source>
        <dbReference type="EMBL" id="CCX34183.1"/>
    </source>
</evidence>
<organism evidence="2 3">
    <name type="scientific">Pyronema omphalodes (strain CBS 100304)</name>
    <name type="common">Pyronema confluens</name>
    <dbReference type="NCBI Taxonomy" id="1076935"/>
    <lineage>
        <taxon>Eukaryota</taxon>
        <taxon>Fungi</taxon>
        <taxon>Dikarya</taxon>
        <taxon>Ascomycota</taxon>
        <taxon>Pezizomycotina</taxon>
        <taxon>Pezizomycetes</taxon>
        <taxon>Pezizales</taxon>
        <taxon>Pyronemataceae</taxon>
        <taxon>Pyronema</taxon>
    </lineage>
</organism>
<feature type="region of interest" description="Disordered" evidence="1">
    <location>
        <begin position="187"/>
        <end position="237"/>
    </location>
</feature>
<accession>U4LX13</accession>
<proteinExistence type="predicted"/>